<dbReference type="PANTHER" id="PTHR24186:SF50">
    <property type="entry name" value="ANKYRIN REPEAT-CONTAINING PROTEIN ITN1-LIKE ISOFORM X1"/>
    <property type="match status" value="1"/>
</dbReference>
<evidence type="ECO:0000256" key="8">
    <source>
        <dbReference type="SAM" id="Phobius"/>
    </source>
</evidence>
<dbReference type="Pfam" id="PF13962">
    <property type="entry name" value="PGG"/>
    <property type="match status" value="1"/>
</dbReference>
<evidence type="ECO:0000259" key="9">
    <source>
        <dbReference type="Pfam" id="PF13962"/>
    </source>
</evidence>
<protein>
    <recommendedName>
        <fullName evidence="9">PGG domain-containing protein</fullName>
    </recommendedName>
</protein>
<feature type="repeat" description="ANK" evidence="7">
    <location>
        <begin position="112"/>
        <end position="144"/>
    </location>
</feature>
<comment type="caution">
    <text evidence="10">The sequence shown here is derived from an EMBL/GenBank/DDBJ whole genome shotgun (WGS) entry which is preliminary data.</text>
</comment>
<feature type="repeat" description="ANK" evidence="7">
    <location>
        <begin position="313"/>
        <end position="346"/>
    </location>
</feature>
<keyword evidence="6 8" id="KW-0472">Membrane</keyword>
<dbReference type="OrthoDB" id="10040922at2759"/>
<evidence type="ECO:0000256" key="7">
    <source>
        <dbReference type="PROSITE-ProRule" id="PRU00023"/>
    </source>
</evidence>
<evidence type="ECO:0000256" key="1">
    <source>
        <dbReference type="ARBA" id="ARBA00004141"/>
    </source>
</evidence>
<feature type="transmembrane region" description="Helical" evidence="8">
    <location>
        <begin position="484"/>
        <end position="510"/>
    </location>
</feature>
<dbReference type="PROSITE" id="PS50088">
    <property type="entry name" value="ANK_REPEAT"/>
    <property type="match status" value="3"/>
</dbReference>
<name>A0A843XBH2_COLES</name>
<accession>A0A843XBH2</accession>
<evidence type="ECO:0000256" key="3">
    <source>
        <dbReference type="ARBA" id="ARBA00022737"/>
    </source>
</evidence>
<dbReference type="PROSITE" id="PS50297">
    <property type="entry name" value="ANK_REP_REGION"/>
    <property type="match status" value="2"/>
</dbReference>
<dbReference type="GO" id="GO:0005886">
    <property type="term" value="C:plasma membrane"/>
    <property type="evidence" value="ECO:0007669"/>
    <property type="project" value="TreeGrafter"/>
</dbReference>
<dbReference type="Gene3D" id="1.25.40.20">
    <property type="entry name" value="Ankyrin repeat-containing domain"/>
    <property type="match status" value="3"/>
</dbReference>
<feature type="domain" description="PGG" evidence="9">
    <location>
        <begin position="402"/>
        <end position="510"/>
    </location>
</feature>
<evidence type="ECO:0000256" key="6">
    <source>
        <dbReference type="ARBA" id="ARBA00023136"/>
    </source>
</evidence>
<dbReference type="InterPro" id="IPR026961">
    <property type="entry name" value="PGG_dom"/>
</dbReference>
<organism evidence="10 11">
    <name type="scientific">Colocasia esculenta</name>
    <name type="common">Wild taro</name>
    <name type="synonym">Arum esculentum</name>
    <dbReference type="NCBI Taxonomy" id="4460"/>
    <lineage>
        <taxon>Eukaryota</taxon>
        <taxon>Viridiplantae</taxon>
        <taxon>Streptophyta</taxon>
        <taxon>Embryophyta</taxon>
        <taxon>Tracheophyta</taxon>
        <taxon>Spermatophyta</taxon>
        <taxon>Magnoliopsida</taxon>
        <taxon>Liliopsida</taxon>
        <taxon>Araceae</taxon>
        <taxon>Aroideae</taxon>
        <taxon>Colocasieae</taxon>
        <taxon>Colocasia</taxon>
    </lineage>
</organism>
<proteinExistence type="predicted"/>
<dbReference type="SUPFAM" id="SSF48403">
    <property type="entry name" value="Ankyrin repeat"/>
    <property type="match status" value="1"/>
</dbReference>
<evidence type="ECO:0000313" key="10">
    <source>
        <dbReference type="EMBL" id="MQM16708.1"/>
    </source>
</evidence>
<evidence type="ECO:0000256" key="4">
    <source>
        <dbReference type="ARBA" id="ARBA00022989"/>
    </source>
</evidence>
<feature type="transmembrane region" description="Helical" evidence="8">
    <location>
        <begin position="404"/>
        <end position="427"/>
    </location>
</feature>
<evidence type="ECO:0000256" key="5">
    <source>
        <dbReference type="ARBA" id="ARBA00023043"/>
    </source>
</evidence>
<feature type="transmembrane region" description="Helical" evidence="8">
    <location>
        <begin position="516"/>
        <end position="537"/>
    </location>
</feature>
<reference evidence="10" key="1">
    <citation type="submission" date="2017-07" db="EMBL/GenBank/DDBJ databases">
        <title>Taro Niue Genome Assembly and Annotation.</title>
        <authorList>
            <person name="Atibalentja N."/>
            <person name="Keating K."/>
            <person name="Fields C.J."/>
        </authorList>
    </citation>
    <scope>NUCLEOTIDE SEQUENCE</scope>
    <source>
        <strain evidence="10">Niue_2</strain>
        <tissue evidence="10">Leaf</tissue>
    </source>
</reference>
<evidence type="ECO:0000256" key="2">
    <source>
        <dbReference type="ARBA" id="ARBA00022692"/>
    </source>
</evidence>
<dbReference type="InterPro" id="IPR036770">
    <property type="entry name" value="Ankyrin_rpt-contain_sf"/>
</dbReference>
<keyword evidence="3" id="KW-0677">Repeat</keyword>
<dbReference type="Pfam" id="PF00023">
    <property type="entry name" value="Ank"/>
    <property type="match status" value="1"/>
</dbReference>
<keyword evidence="4 8" id="KW-1133">Transmembrane helix</keyword>
<keyword evidence="2 8" id="KW-0812">Transmembrane</keyword>
<comment type="subcellular location">
    <subcellularLocation>
        <location evidence="1">Membrane</location>
        <topology evidence="1">Multi-pass membrane protein</topology>
    </subcellularLocation>
</comment>
<dbReference type="PANTHER" id="PTHR24186">
    <property type="entry name" value="PROTEIN PHOSPHATASE 1 REGULATORY SUBUNIT"/>
    <property type="match status" value="1"/>
</dbReference>
<dbReference type="AlphaFoldDB" id="A0A843XBH2"/>
<dbReference type="SMART" id="SM00248">
    <property type="entry name" value="ANK"/>
    <property type="match status" value="9"/>
</dbReference>
<sequence>MDALLYKAAVAGDINIPRDRTYLLAKTTENNTALHISARFGHVRFAEIIISACPDLLDETNDEKNTPLHVAARGGFLPLVKLLSCRYLWRQAPADDVEQGPSVSPLGRTNNGGNTALHEALKNRHQSVADHLLNADPLLSSVDNTDRESPLYLAALAGFPGIVRSILRQEPFSLHGPEWKTPLHAASIGGHTNIVNLLLEKFPHLIKDMDLYGSTALHYAVTRNEEITRILLFKDPTLAYMTDCQQLTPLAIATRCGKREMVSIILGQCPGCIEQHNYLGWTAFHIAATRHSMLERLLKRPESKGLINQADEEGNTPLHLAIRDGYYTNAEILMGIEGIDLNAKNNAGDTARDLCEKAKDVSFGKRGIWETLCSRKAARGKDDRAYAEEPLVDQFTTEAGDLKAFANTLSVVATLLATVSCAAAFTVPGGYKSDGPQEGLAVLARKAAFKAFMVSDTLTMCSSLSASVAVNWAMWGDRALLMDVFDWCCSLVYISLLGVSISFATGTFVVLSRVDLSLAIAVCIIACMAPLAPFYFFNLATGRRLPFKFPTKRVFGPYKSSQHQGEAGLVQASQSQI</sequence>
<evidence type="ECO:0000313" key="11">
    <source>
        <dbReference type="Proteomes" id="UP000652761"/>
    </source>
</evidence>
<feature type="repeat" description="ANK" evidence="7">
    <location>
        <begin position="178"/>
        <end position="201"/>
    </location>
</feature>
<keyword evidence="11" id="KW-1185">Reference proteome</keyword>
<dbReference type="EMBL" id="NMUH01007129">
    <property type="protein sequence ID" value="MQM16708.1"/>
    <property type="molecule type" value="Genomic_DNA"/>
</dbReference>
<keyword evidence="5 7" id="KW-0040">ANK repeat</keyword>
<dbReference type="Proteomes" id="UP000652761">
    <property type="component" value="Unassembled WGS sequence"/>
</dbReference>
<dbReference type="InterPro" id="IPR002110">
    <property type="entry name" value="Ankyrin_rpt"/>
</dbReference>
<dbReference type="Pfam" id="PF12796">
    <property type="entry name" value="Ank_2"/>
    <property type="match status" value="3"/>
</dbReference>
<feature type="transmembrane region" description="Helical" evidence="8">
    <location>
        <begin position="447"/>
        <end position="472"/>
    </location>
</feature>
<gene>
    <name evidence="10" type="ORF">Taro_049666</name>
</gene>